<accession>A0A1L9NFV5</accession>
<evidence type="ECO:0000313" key="2">
    <source>
        <dbReference type="Proteomes" id="UP000184304"/>
    </source>
</evidence>
<dbReference type="VEuPathDB" id="FungiDB:ASPTUDRAFT_61513"/>
<dbReference type="Proteomes" id="UP000184304">
    <property type="component" value="Unassembled WGS sequence"/>
</dbReference>
<gene>
    <name evidence="1" type="ORF">ASPTUDRAFT_61513</name>
</gene>
<dbReference type="AlphaFoldDB" id="A0A1L9NFV5"/>
<proteinExistence type="predicted"/>
<reference evidence="2" key="1">
    <citation type="journal article" date="2017" name="Genome Biol.">
        <title>Comparative genomics reveals high biological diversity and specific adaptations in the industrially and medically important fungal genus Aspergillus.</title>
        <authorList>
            <person name="de Vries R.P."/>
            <person name="Riley R."/>
            <person name="Wiebenga A."/>
            <person name="Aguilar-Osorio G."/>
            <person name="Amillis S."/>
            <person name="Uchima C.A."/>
            <person name="Anderluh G."/>
            <person name="Asadollahi M."/>
            <person name="Askin M."/>
            <person name="Barry K."/>
            <person name="Battaglia E."/>
            <person name="Bayram O."/>
            <person name="Benocci T."/>
            <person name="Braus-Stromeyer S.A."/>
            <person name="Caldana C."/>
            <person name="Canovas D."/>
            <person name="Cerqueira G.C."/>
            <person name="Chen F."/>
            <person name="Chen W."/>
            <person name="Choi C."/>
            <person name="Clum A."/>
            <person name="Dos Santos R.A."/>
            <person name="Damasio A.R."/>
            <person name="Diallinas G."/>
            <person name="Emri T."/>
            <person name="Fekete E."/>
            <person name="Flipphi M."/>
            <person name="Freyberg S."/>
            <person name="Gallo A."/>
            <person name="Gournas C."/>
            <person name="Habgood R."/>
            <person name="Hainaut M."/>
            <person name="Harispe M.L."/>
            <person name="Henrissat B."/>
            <person name="Hilden K.S."/>
            <person name="Hope R."/>
            <person name="Hossain A."/>
            <person name="Karabika E."/>
            <person name="Karaffa L."/>
            <person name="Karanyi Z."/>
            <person name="Krasevec N."/>
            <person name="Kuo A."/>
            <person name="Kusch H."/>
            <person name="LaButti K."/>
            <person name="Lagendijk E.L."/>
            <person name="Lapidus A."/>
            <person name="Levasseur A."/>
            <person name="Lindquist E."/>
            <person name="Lipzen A."/>
            <person name="Logrieco A.F."/>
            <person name="MacCabe A."/>
            <person name="Maekelae M.R."/>
            <person name="Malavazi I."/>
            <person name="Melin P."/>
            <person name="Meyer V."/>
            <person name="Mielnichuk N."/>
            <person name="Miskei M."/>
            <person name="Molnar A.P."/>
            <person name="Mule G."/>
            <person name="Ngan C.Y."/>
            <person name="Orejas M."/>
            <person name="Orosz E."/>
            <person name="Ouedraogo J.P."/>
            <person name="Overkamp K.M."/>
            <person name="Park H.-S."/>
            <person name="Perrone G."/>
            <person name="Piumi F."/>
            <person name="Punt P.J."/>
            <person name="Ram A.F."/>
            <person name="Ramon A."/>
            <person name="Rauscher S."/>
            <person name="Record E."/>
            <person name="Riano-Pachon D.M."/>
            <person name="Robert V."/>
            <person name="Roehrig J."/>
            <person name="Ruller R."/>
            <person name="Salamov A."/>
            <person name="Salih N.S."/>
            <person name="Samson R.A."/>
            <person name="Sandor E."/>
            <person name="Sanguinetti M."/>
            <person name="Schuetze T."/>
            <person name="Sepcic K."/>
            <person name="Shelest E."/>
            <person name="Sherlock G."/>
            <person name="Sophianopoulou V."/>
            <person name="Squina F.M."/>
            <person name="Sun H."/>
            <person name="Susca A."/>
            <person name="Todd R.B."/>
            <person name="Tsang A."/>
            <person name="Unkles S.E."/>
            <person name="van de Wiele N."/>
            <person name="van Rossen-Uffink D."/>
            <person name="Oliveira J.V."/>
            <person name="Vesth T.C."/>
            <person name="Visser J."/>
            <person name="Yu J.-H."/>
            <person name="Zhou M."/>
            <person name="Andersen M.R."/>
            <person name="Archer D.B."/>
            <person name="Baker S.E."/>
            <person name="Benoit I."/>
            <person name="Brakhage A.A."/>
            <person name="Braus G.H."/>
            <person name="Fischer R."/>
            <person name="Frisvad J.C."/>
            <person name="Goldman G.H."/>
            <person name="Houbraken J."/>
            <person name="Oakley B."/>
            <person name="Pocsi I."/>
            <person name="Scazzocchio C."/>
            <person name="Seiboth B."/>
            <person name="vanKuyk P.A."/>
            <person name="Wortman J."/>
            <person name="Dyer P.S."/>
            <person name="Grigoriev I.V."/>
        </authorList>
    </citation>
    <scope>NUCLEOTIDE SEQUENCE [LARGE SCALE GENOMIC DNA]</scope>
    <source>
        <strain evidence="2">CBS 134.48</strain>
    </source>
</reference>
<name>A0A1L9NFV5_ASPTC</name>
<evidence type="ECO:0000313" key="1">
    <source>
        <dbReference type="EMBL" id="OJI88121.1"/>
    </source>
</evidence>
<dbReference type="EMBL" id="KV878180">
    <property type="protein sequence ID" value="OJI88121.1"/>
    <property type="molecule type" value="Genomic_DNA"/>
</dbReference>
<sequence>MMMRRIGKVEKNSIWRGKDGLLEAREPAGETVRPSVCRRCMLAAAGCLTGRIEHDDLALRDMAVIVVQRQVVSFGNGTTRAIAQSSGEAGLTRPPPIQEPVIGISSAAPLSLVKGCQLWLHPLAAMPTTSIPSYISRNRDLAWGGVVPSSLTDMFATFHDEEPHILLPDIS</sequence>
<organism evidence="1 2">
    <name type="scientific">Aspergillus tubingensis (strain CBS 134.48)</name>
    <dbReference type="NCBI Taxonomy" id="767770"/>
    <lineage>
        <taxon>Eukaryota</taxon>
        <taxon>Fungi</taxon>
        <taxon>Dikarya</taxon>
        <taxon>Ascomycota</taxon>
        <taxon>Pezizomycotina</taxon>
        <taxon>Eurotiomycetes</taxon>
        <taxon>Eurotiomycetidae</taxon>
        <taxon>Eurotiales</taxon>
        <taxon>Aspergillaceae</taxon>
        <taxon>Aspergillus</taxon>
        <taxon>Aspergillus subgen. Circumdati</taxon>
    </lineage>
</organism>
<keyword evidence="2" id="KW-1185">Reference proteome</keyword>
<protein>
    <submittedName>
        <fullName evidence="1">Uncharacterized protein</fullName>
    </submittedName>
</protein>